<evidence type="ECO:0000313" key="4">
    <source>
        <dbReference type="Proteomes" id="UP000597877"/>
    </source>
</evidence>
<evidence type="ECO:0000313" key="3">
    <source>
        <dbReference type="EMBL" id="MBC5668620.1"/>
    </source>
</evidence>
<dbReference type="EMBL" id="JACOOZ010000009">
    <property type="protein sequence ID" value="MBC5668620.1"/>
    <property type="molecule type" value="Genomic_DNA"/>
</dbReference>
<protein>
    <recommendedName>
        <fullName evidence="5">SCP domain-containing protein</fullName>
    </recommendedName>
</protein>
<keyword evidence="4" id="KW-1185">Reference proteome</keyword>
<dbReference type="RefSeq" id="WP_186840608.1">
    <property type="nucleotide sequence ID" value="NZ_JACOOZ010000009.1"/>
</dbReference>
<feature type="compositionally biased region" description="Low complexity" evidence="1">
    <location>
        <begin position="560"/>
        <end position="635"/>
    </location>
</feature>
<dbReference type="Proteomes" id="UP000597877">
    <property type="component" value="Unassembled WGS sequence"/>
</dbReference>
<evidence type="ECO:0000256" key="2">
    <source>
        <dbReference type="SAM" id="SignalP"/>
    </source>
</evidence>
<comment type="caution">
    <text evidence="3">The sequence shown here is derived from an EMBL/GenBank/DDBJ whole genome shotgun (WGS) entry which is preliminary data.</text>
</comment>
<feature type="region of interest" description="Disordered" evidence="1">
    <location>
        <begin position="560"/>
        <end position="649"/>
    </location>
</feature>
<gene>
    <name evidence="3" type="ORF">H8S00_11630</name>
</gene>
<feature type="signal peptide" evidence="2">
    <location>
        <begin position="1"/>
        <end position="30"/>
    </location>
</feature>
<evidence type="ECO:0008006" key="5">
    <source>
        <dbReference type="Google" id="ProtNLM"/>
    </source>
</evidence>
<keyword evidence="2" id="KW-0732">Signal</keyword>
<name>A0ABR7F6Y4_9FIRM</name>
<proteinExistence type="predicted"/>
<reference evidence="3 4" key="1">
    <citation type="submission" date="2020-08" db="EMBL/GenBank/DDBJ databases">
        <title>Genome public.</title>
        <authorList>
            <person name="Liu C."/>
            <person name="Sun Q."/>
        </authorList>
    </citation>
    <scope>NUCLEOTIDE SEQUENCE [LARGE SCALE GENOMIC DNA]</scope>
    <source>
        <strain evidence="3 4">BX4</strain>
    </source>
</reference>
<organism evidence="3 4">
    <name type="scientific">Eubacterium segne</name>
    <dbReference type="NCBI Taxonomy" id="2763045"/>
    <lineage>
        <taxon>Bacteria</taxon>
        <taxon>Bacillati</taxon>
        <taxon>Bacillota</taxon>
        <taxon>Clostridia</taxon>
        <taxon>Eubacteriales</taxon>
        <taxon>Eubacteriaceae</taxon>
        <taxon>Eubacterium</taxon>
    </lineage>
</organism>
<sequence length="737" mass="81804">MKNKLKLNGILLILALLVVCTITAANMAKAAGTVVYDYNNTTFGQRTKDDVAAEYSKAKNAGETYGDGQESTYYSTPASIEAPYNQGILTDDTLASMEAMTNFYRYLTGAKPLLKKCVQNESLQYQALDRNFQFDHYISNSSKPDDMDDELWQKGFNLDHNILAMYATPFGSITSWMNEGYSLSNGTWDTTGHRMALISPQYSSVQFGYSGHVSIGKICESRNTEYTEPFSAFPAAGYMPDNVVYPDECVWSTYLNKDYVKVQNPGNVLITVKNLTTGESYICKSSDSTASISTSTIDFVQPKDATNHKYVDNYSVTITGLKDVKTGDDATIKYEVKFFDVSQLAQSYVKSVSPEGFSKLVVYKSMNDTESLKKIAAVLPKKVKIVADSGLEATVGLKGDWVLDEKNKCYTNEAKPENLPGNISDKLGILKKISVTYEISDDGYDAYNRIGIKGTVAEGNTVKMYVYRTMMSAQHSKIFKINNKGNGIYSGIEKFDRYTSKEFDAEESSKTEYPYDYYNFGPLKASDSGEYISIYYSDDEYFKEAYVSVSIVNINIKSTETTEPGTTEPGTTEPGTTEPGTTEPGTTKPEPGTTEPGTTEPGTTEPGTTKPEPGTTEPGTTEPGTTEPGTTEPGTVKPTNTKKDQKVSKFKKNKPTLKVKAKKKRVKLLIGKVVGATKYQVRYKQGKKWKTKYTKSRALTIKKLKSKKKVKIQVRAVMVYEKKKVYGLWVKKSVRVK</sequence>
<evidence type="ECO:0000256" key="1">
    <source>
        <dbReference type="SAM" id="MobiDB-lite"/>
    </source>
</evidence>
<feature type="chain" id="PRO_5045124896" description="SCP domain-containing protein" evidence="2">
    <location>
        <begin position="31"/>
        <end position="737"/>
    </location>
</feature>
<accession>A0ABR7F6Y4</accession>